<comment type="caution">
    <text evidence="1">The sequence shown here is derived from an EMBL/GenBank/DDBJ whole genome shotgun (WGS) entry which is preliminary data.</text>
</comment>
<dbReference type="EMBL" id="JAVREN010000005">
    <property type="protein sequence ID" value="MDT0306388.1"/>
    <property type="molecule type" value="Genomic_DNA"/>
</dbReference>
<evidence type="ECO:0000313" key="2">
    <source>
        <dbReference type="Proteomes" id="UP001183388"/>
    </source>
</evidence>
<gene>
    <name evidence="1" type="ORF">RM780_05355</name>
</gene>
<accession>A0ABU2L4Z3</accession>
<dbReference type="Proteomes" id="UP001183388">
    <property type="component" value="Unassembled WGS sequence"/>
</dbReference>
<dbReference type="PANTHER" id="PTHR31480">
    <property type="entry name" value="BIFUNCTIONAL LYCOPENE CYCLASE/PHYTOENE SYNTHASE"/>
    <property type="match status" value="1"/>
</dbReference>
<evidence type="ECO:0000313" key="1">
    <source>
        <dbReference type="EMBL" id="MDT0306388.1"/>
    </source>
</evidence>
<dbReference type="Gene3D" id="1.10.600.10">
    <property type="entry name" value="Farnesyl Diphosphate Synthase"/>
    <property type="match status" value="1"/>
</dbReference>
<dbReference type="RefSeq" id="WP_311629310.1">
    <property type="nucleotide sequence ID" value="NZ_JAVREN010000005.1"/>
</dbReference>
<name>A0ABU2L4Z3_9ACTN</name>
<proteinExistence type="predicted"/>
<organism evidence="1 2">
    <name type="scientific">Streptomyces boetiae</name>
    <dbReference type="NCBI Taxonomy" id="3075541"/>
    <lineage>
        <taxon>Bacteria</taxon>
        <taxon>Bacillati</taxon>
        <taxon>Actinomycetota</taxon>
        <taxon>Actinomycetes</taxon>
        <taxon>Kitasatosporales</taxon>
        <taxon>Streptomycetaceae</taxon>
        <taxon>Streptomyces</taxon>
    </lineage>
</organism>
<dbReference type="SUPFAM" id="SSF48576">
    <property type="entry name" value="Terpenoid synthases"/>
    <property type="match status" value="1"/>
</dbReference>
<reference evidence="2" key="1">
    <citation type="submission" date="2023-07" db="EMBL/GenBank/DDBJ databases">
        <title>30 novel species of actinomycetes from the DSMZ collection.</title>
        <authorList>
            <person name="Nouioui I."/>
        </authorList>
    </citation>
    <scope>NUCLEOTIDE SEQUENCE [LARGE SCALE GENOMIC DNA]</scope>
    <source>
        <strain evidence="2">DSM 44917</strain>
    </source>
</reference>
<sequence>MNAPPLTPWRVTLRLAGVPGGRPAGDYAAAARLTARRYPAFYPALRLLCPPGWQPHVLAVAAFGIEADSLADLPAHRQDPARYHAWADRVRTGLETGRADAPSLRAFLHTVAACGLAHPDVREYLACQAGRFPLTGYATEQDHEDHLDGVVLPLLRMTLAVCGSPADPRAEAARLRPVADAVQRADDLADLAADLRRGMLTIPRSELLRCGVTRADLEDGRDTAGVRAVLARAHGRAAATLAEAHRVLETAPDVSQVLCRPSLLWARLAIGAAGRRGAALTRRGVIRQVRPSPADLAEESLRSLAALLRVTAARSAPR</sequence>
<keyword evidence="2" id="KW-1185">Reference proteome</keyword>
<protein>
    <submittedName>
        <fullName evidence="1">Squalene/phytoene synthase family protein</fullName>
    </submittedName>
</protein>
<dbReference type="InterPro" id="IPR008949">
    <property type="entry name" value="Isoprenoid_synthase_dom_sf"/>
</dbReference>
<dbReference type="Pfam" id="PF00494">
    <property type="entry name" value="SQS_PSY"/>
    <property type="match status" value="1"/>
</dbReference>
<dbReference type="InterPro" id="IPR002060">
    <property type="entry name" value="Squ/phyt_synthse"/>
</dbReference>